<dbReference type="Pfam" id="PF20684">
    <property type="entry name" value="Fung_rhodopsin"/>
    <property type="match status" value="1"/>
</dbReference>
<dbReference type="OrthoDB" id="4525788at2759"/>
<evidence type="ECO:0000256" key="4">
    <source>
        <dbReference type="ARBA" id="ARBA00023136"/>
    </source>
</evidence>
<feature type="compositionally biased region" description="Low complexity" evidence="6">
    <location>
        <begin position="441"/>
        <end position="452"/>
    </location>
</feature>
<dbReference type="RefSeq" id="XP_030983764.1">
    <property type="nucleotide sequence ID" value="XM_031124790.1"/>
</dbReference>
<evidence type="ECO:0000256" key="6">
    <source>
        <dbReference type="SAM" id="MobiDB-lite"/>
    </source>
</evidence>
<dbReference type="KEGG" id="pgri:PgNI_04747"/>
<name>A0A6P8B9R4_PYRGI</name>
<feature type="transmembrane region" description="Helical" evidence="7">
    <location>
        <begin position="98"/>
        <end position="120"/>
    </location>
</feature>
<feature type="transmembrane region" description="Helical" evidence="7">
    <location>
        <begin position="28"/>
        <end position="47"/>
    </location>
</feature>
<accession>A0A6P8B9R4</accession>
<dbReference type="GO" id="GO:0016020">
    <property type="term" value="C:membrane"/>
    <property type="evidence" value="ECO:0007669"/>
    <property type="project" value="UniProtKB-SubCell"/>
</dbReference>
<feature type="transmembrane region" description="Helical" evidence="7">
    <location>
        <begin position="262"/>
        <end position="281"/>
    </location>
</feature>
<evidence type="ECO:0000256" key="3">
    <source>
        <dbReference type="ARBA" id="ARBA00022989"/>
    </source>
</evidence>
<evidence type="ECO:0000313" key="9">
    <source>
        <dbReference type="Proteomes" id="UP000515153"/>
    </source>
</evidence>
<comment type="subcellular location">
    <subcellularLocation>
        <location evidence="1">Membrane</location>
        <topology evidence="1">Multi-pass membrane protein</topology>
    </subcellularLocation>
</comment>
<keyword evidence="4 7" id="KW-0472">Membrane</keyword>
<feature type="transmembrane region" description="Helical" evidence="7">
    <location>
        <begin position="218"/>
        <end position="242"/>
    </location>
</feature>
<dbReference type="PANTHER" id="PTHR33048">
    <property type="entry name" value="PTH11-LIKE INTEGRAL MEMBRANE PROTEIN (AFU_ORTHOLOGUE AFUA_5G11245)"/>
    <property type="match status" value="1"/>
</dbReference>
<evidence type="ECO:0000313" key="10">
    <source>
        <dbReference type="RefSeq" id="XP_030983764.1"/>
    </source>
</evidence>
<dbReference type="Proteomes" id="UP000515153">
    <property type="component" value="Unplaced"/>
</dbReference>
<evidence type="ECO:0000256" key="5">
    <source>
        <dbReference type="ARBA" id="ARBA00038359"/>
    </source>
</evidence>
<proteinExistence type="inferred from homology"/>
<feature type="region of interest" description="Disordered" evidence="6">
    <location>
        <begin position="411"/>
        <end position="507"/>
    </location>
</feature>
<feature type="transmembrane region" description="Helical" evidence="7">
    <location>
        <begin position="187"/>
        <end position="206"/>
    </location>
</feature>
<feature type="transmembrane region" description="Helical" evidence="7">
    <location>
        <begin position="59"/>
        <end position="78"/>
    </location>
</feature>
<feature type="transmembrane region" description="Helical" evidence="7">
    <location>
        <begin position="141"/>
        <end position="159"/>
    </location>
</feature>
<reference evidence="10" key="3">
    <citation type="submission" date="2025-08" db="UniProtKB">
        <authorList>
            <consortium name="RefSeq"/>
        </authorList>
    </citation>
    <scope>IDENTIFICATION</scope>
    <source>
        <strain evidence="10">NI907</strain>
    </source>
</reference>
<protein>
    <recommendedName>
        <fullName evidence="8">Rhodopsin domain-containing protein</fullName>
    </recommendedName>
</protein>
<feature type="compositionally biased region" description="Low complexity" evidence="6">
    <location>
        <begin position="411"/>
        <end position="421"/>
    </location>
</feature>
<feature type="compositionally biased region" description="Polar residues" evidence="6">
    <location>
        <begin position="469"/>
        <end position="484"/>
    </location>
</feature>
<gene>
    <name evidence="10" type="ORF">PgNI_04747</name>
</gene>
<reference evidence="10" key="1">
    <citation type="journal article" date="2019" name="Mol. Biol. Evol.">
        <title>Blast fungal genomes show frequent chromosomal changes, gene gains and losses, and effector gene turnover.</title>
        <authorList>
            <person name="Gomez Luciano L.B."/>
            <person name="Jason Tsai I."/>
            <person name="Chuma I."/>
            <person name="Tosa Y."/>
            <person name="Chen Y.H."/>
            <person name="Li J.Y."/>
            <person name="Li M.Y."/>
            <person name="Jade Lu M.Y."/>
            <person name="Nakayashiki H."/>
            <person name="Li W.H."/>
        </authorList>
    </citation>
    <scope>NUCLEOTIDE SEQUENCE</scope>
    <source>
        <strain evidence="10">NI907</strain>
    </source>
</reference>
<dbReference type="InterPro" id="IPR052337">
    <property type="entry name" value="SAT4-like"/>
</dbReference>
<evidence type="ECO:0000256" key="1">
    <source>
        <dbReference type="ARBA" id="ARBA00004141"/>
    </source>
</evidence>
<dbReference type="InterPro" id="IPR049326">
    <property type="entry name" value="Rhodopsin_dom_fungi"/>
</dbReference>
<evidence type="ECO:0000256" key="2">
    <source>
        <dbReference type="ARBA" id="ARBA00022692"/>
    </source>
</evidence>
<keyword evidence="2 7" id="KW-0812">Transmembrane</keyword>
<organism evidence="9 10">
    <name type="scientific">Pyricularia grisea</name>
    <name type="common">Crabgrass-specific blast fungus</name>
    <name type="synonym">Magnaporthe grisea</name>
    <dbReference type="NCBI Taxonomy" id="148305"/>
    <lineage>
        <taxon>Eukaryota</taxon>
        <taxon>Fungi</taxon>
        <taxon>Dikarya</taxon>
        <taxon>Ascomycota</taxon>
        <taxon>Pezizomycotina</taxon>
        <taxon>Sordariomycetes</taxon>
        <taxon>Sordariomycetidae</taxon>
        <taxon>Magnaporthales</taxon>
        <taxon>Pyriculariaceae</taxon>
        <taxon>Pyricularia</taxon>
    </lineage>
</organism>
<evidence type="ECO:0000256" key="7">
    <source>
        <dbReference type="SAM" id="Phobius"/>
    </source>
</evidence>
<keyword evidence="9" id="KW-1185">Reference proteome</keyword>
<feature type="domain" description="Rhodopsin" evidence="8">
    <location>
        <begin position="43"/>
        <end position="287"/>
    </location>
</feature>
<dbReference type="GeneID" id="41959699"/>
<sequence>MQISLTAALSWPAPNLENPETLAPANTVIITTLHVIVTVLLVIRLYSRRQLSGGLRLDDLLIVLAYIPTTLYAAGGIHQELALKIDRHVWDFPTENTVPAYKSALAVGILFAAATTLTKLSMLSLIYRITSAANQHVTRCLVLLVITIVAVDGVVFILVELTQCMPLSLFWTPSFTPQNCINQSDHLLAAGIINTFTDFIIVLLPIRTILGLNLPRRQLVGIQVLLGGGVLATIVGAVRVYFTWESSHAADGDITWRSHLVIALSALELYIGIFCASLPATKPFFERLGPKLFSSFRSMSVVEPLSIKKSHSKPEDEESAIGSANLTVRQSSWGSTPVASLKSPPPAYTQAPKKFAKPSSRSFLPYIGTQQQKFAWKPLISPPVITSPITPTFRVRNNNMQSLQSAMAMPTPSFTSNTNPPVSVSTPGPYPAKGAAAVPASTNSSMTSLNLNKPLPKVNAPLEPEWRNTRASKTQSYPMQQSNLSKERITSLRPPPPPPVATSRRGPNLSVPSYATLSKPVFSAHSSSVFDFVAHDDGHISVHKTPRIPEER</sequence>
<evidence type="ECO:0000259" key="8">
    <source>
        <dbReference type="Pfam" id="PF20684"/>
    </source>
</evidence>
<keyword evidence="3 7" id="KW-1133">Transmembrane helix</keyword>
<reference evidence="10" key="2">
    <citation type="submission" date="2019-10" db="EMBL/GenBank/DDBJ databases">
        <authorList>
            <consortium name="NCBI Genome Project"/>
        </authorList>
    </citation>
    <scope>NUCLEOTIDE SEQUENCE</scope>
    <source>
        <strain evidence="10">NI907</strain>
    </source>
</reference>
<dbReference type="PANTHER" id="PTHR33048:SF129">
    <property type="entry name" value="INTEGRAL MEMBRANE PROTEIN-RELATED"/>
    <property type="match status" value="1"/>
</dbReference>
<dbReference type="AlphaFoldDB" id="A0A6P8B9R4"/>
<comment type="similarity">
    <text evidence="5">Belongs to the SAT4 family.</text>
</comment>